<dbReference type="AlphaFoldDB" id="A0A9W6ZPM6"/>
<evidence type="ECO:0000313" key="2">
    <source>
        <dbReference type="Proteomes" id="UP001165082"/>
    </source>
</evidence>
<accession>A0A9W6ZPM6</accession>
<reference evidence="1" key="1">
    <citation type="submission" date="2022-07" db="EMBL/GenBank/DDBJ databases">
        <title>Genome analysis of Parmales, a sister group of diatoms, reveals the evolutionary specialization of diatoms from phago-mixotrophs to photoautotrophs.</title>
        <authorList>
            <person name="Ban H."/>
            <person name="Sato S."/>
            <person name="Yoshikawa S."/>
            <person name="Kazumasa Y."/>
            <person name="Nakamura Y."/>
            <person name="Ichinomiya M."/>
            <person name="Saitoh K."/>
            <person name="Sato N."/>
            <person name="Blanc-Mathieu R."/>
            <person name="Endo H."/>
            <person name="Kuwata A."/>
            <person name="Ogata H."/>
        </authorList>
    </citation>
    <scope>NUCLEOTIDE SEQUENCE</scope>
</reference>
<comment type="caution">
    <text evidence="1">The sequence shown here is derived from an EMBL/GenBank/DDBJ whole genome shotgun (WGS) entry which is preliminary data.</text>
</comment>
<keyword evidence="2" id="KW-1185">Reference proteome</keyword>
<name>A0A9W6ZPM6_9STRA</name>
<evidence type="ECO:0008006" key="3">
    <source>
        <dbReference type="Google" id="ProtNLM"/>
    </source>
</evidence>
<protein>
    <recommendedName>
        <fullName evidence="3">Glycosyltransferase</fullName>
    </recommendedName>
</protein>
<organism evidence="1 2">
    <name type="scientific">Triparma retinervis</name>
    <dbReference type="NCBI Taxonomy" id="2557542"/>
    <lineage>
        <taxon>Eukaryota</taxon>
        <taxon>Sar</taxon>
        <taxon>Stramenopiles</taxon>
        <taxon>Ochrophyta</taxon>
        <taxon>Bolidophyceae</taxon>
        <taxon>Parmales</taxon>
        <taxon>Triparmaceae</taxon>
        <taxon>Triparma</taxon>
    </lineage>
</organism>
<dbReference type="EMBL" id="BRXZ01000854">
    <property type="protein sequence ID" value="GMH55796.1"/>
    <property type="molecule type" value="Genomic_DNA"/>
</dbReference>
<dbReference type="SUPFAM" id="SSF53756">
    <property type="entry name" value="UDP-Glycosyltransferase/glycogen phosphorylase"/>
    <property type="match status" value="1"/>
</dbReference>
<gene>
    <name evidence="1" type="ORF">TrRE_jg11220</name>
</gene>
<feature type="non-terminal residue" evidence="1">
    <location>
        <position position="1"/>
    </location>
</feature>
<proteinExistence type="predicted"/>
<dbReference type="Gene3D" id="3.40.50.2000">
    <property type="entry name" value="Glycogen Phosphorylase B"/>
    <property type="match status" value="1"/>
</dbReference>
<dbReference type="Proteomes" id="UP001165082">
    <property type="component" value="Unassembled WGS sequence"/>
</dbReference>
<evidence type="ECO:0000313" key="1">
    <source>
        <dbReference type="EMBL" id="GMH55796.1"/>
    </source>
</evidence>
<sequence>PGWIDEAVEGEYEPGTEEGRLPEGEFALVPQSLQKFHPDFDEVIRGILERGYDVVAIYDKKKPMWMQSLRRRIISGVGDGVSGRVGEVRFIPSVGREDFARIVKRSAVVVDPFPFGGGVTTLECLHICKVVVTCGLCQGNVPRLATGMVERIGLGGELVVGGAAEMVERVVGLLEDEGGRRELEGKICERKGVLYGRGDGEEIKEWQGWLERVGREAREV</sequence>